<dbReference type="InterPro" id="IPR001680">
    <property type="entry name" value="WD40_rpt"/>
</dbReference>
<gene>
    <name evidence="5" type="ORF">WOLCODRAFT_159236</name>
</gene>
<feature type="repeat" description="WD" evidence="3">
    <location>
        <begin position="231"/>
        <end position="253"/>
    </location>
</feature>
<dbReference type="GO" id="GO:0005730">
    <property type="term" value="C:nucleolus"/>
    <property type="evidence" value="ECO:0007669"/>
    <property type="project" value="TreeGrafter"/>
</dbReference>
<accession>A0A2H3JBM4</accession>
<name>A0A2H3JBM4_WOLCO</name>
<dbReference type="OrthoDB" id="7832001at2759"/>
<dbReference type="STRING" id="742152.A0A2H3JBM4"/>
<evidence type="ECO:0000256" key="1">
    <source>
        <dbReference type="ARBA" id="ARBA00022574"/>
    </source>
</evidence>
<evidence type="ECO:0000313" key="5">
    <source>
        <dbReference type="EMBL" id="PCH39650.1"/>
    </source>
</evidence>
<organism evidence="5 6">
    <name type="scientific">Wolfiporia cocos (strain MD-104)</name>
    <name type="common">Brown rot fungus</name>
    <dbReference type="NCBI Taxonomy" id="742152"/>
    <lineage>
        <taxon>Eukaryota</taxon>
        <taxon>Fungi</taxon>
        <taxon>Dikarya</taxon>
        <taxon>Basidiomycota</taxon>
        <taxon>Agaricomycotina</taxon>
        <taxon>Agaricomycetes</taxon>
        <taxon>Polyporales</taxon>
        <taxon>Phaeolaceae</taxon>
        <taxon>Wolfiporia</taxon>
    </lineage>
</organism>
<dbReference type="GO" id="GO:0000480">
    <property type="term" value="P:endonucleolytic cleavage in 5'-ETS of tricistronic rRNA transcript (SSU-rRNA, 5.8S rRNA, LSU-rRNA)"/>
    <property type="evidence" value="ECO:0007669"/>
    <property type="project" value="TreeGrafter"/>
</dbReference>
<dbReference type="EMBL" id="KB468031">
    <property type="protein sequence ID" value="PCH39650.1"/>
    <property type="molecule type" value="Genomic_DNA"/>
</dbReference>
<evidence type="ECO:0000256" key="3">
    <source>
        <dbReference type="PROSITE-ProRule" id="PRU00221"/>
    </source>
</evidence>
<dbReference type="SMART" id="SM00320">
    <property type="entry name" value="WD40"/>
    <property type="match status" value="3"/>
</dbReference>
<reference evidence="5 6" key="1">
    <citation type="journal article" date="2012" name="Science">
        <title>The Paleozoic origin of enzymatic lignin decomposition reconstructed from 31 fungal genomes.</title>
        <authorList>
            <person name="Floudas D."/>
            <person name="Binder M."/>
            <person name="Riley R."/>
            <person name="Barry K."/>
            <person name="Blanchette R.A."/>
            <person name="Henrissat B."/>
            <person name="Martinez A.T."/>
            <person name="Otillar R."/>
            <person name="Spatafora J.W."/>
            <person name="Yadav J.S."/>
            <person name="Aerts A."/>
            <person name="Benoit I."/>
            <person name="Boyd A."/>
            <person name="Carlson A."/>
            <person name="Copeland A."/>
            <person name="Coutinho P.M."/>
            <person name="de Vries R.P."/>
            <person name="Ferreira P."/>
            <person name="Findley K."/>
            <person name="Foster B."/>
            <person name="Gaskell J."/>
            <person name="Glotzer D."/>
            <person name="Gorecki P."/>
            <person name="Heitman J."/>
            <person name="Hesse C."/>
            <person name="Hori C."/>
            <person name="Igarashi K."/>
            <person name="Jurgens J.A."/>
            <person name="Kallen N."/>
            <person name="Kersten P."/>
            <person name="Kohler A."/>
            <person name="Kuees U."/>
            <person name="Kumar T.K.A."/>
            <person name="Kuo A."/>
            <person name="LaButti K."/>
            <person name="Larrondo L.F."/>
            <person name="Lindquist E."/>
            <person name="Ling A."/>
            <person name="Lombard V."/>
            <person name="Lucas S."/>
            <person name="Lundell T."/>
            <person name="Martin R."/>
            <person name="McLaughlin D.J."/>
            <person name="Morgenstern I."/>
            <person name="Morin E."/>
            <person name="Murat C."/>
            <person name="Nagy L.G."/>
            <person name="Nolan M."/>
            <person name="Ohm R.A."/>
            <person name="Patyshakuliyeva A."/>
            <person name="Rokas A."/>
            <person name="Ruiz-Duenas F.J."/>
            <person name="Sabat G."/>
            <person name="Salamov A."/>
            <person name="Samejima M."/>
            <person name="Schmutz J."/>
            <person name="Slot J.C."/>
            <person name="St John F."/>
            <person name="Stenlid J."/>
            <person name="Sun H."/>
            <person name="Sun S."/>
            <person name="Syed K."/>
            <person name="Tsang A."/>
            <person name="Wiebenga A."/>
            <person name="Young D."/>
            <person name="Pisabarro A."/>
            <person name="Eastwood D.C."/>
            <person name="Martin F."/>
            <person name="Cullen D."/>
            <person name="Grigoriev I.V."/>
            <person name="Hibbett D.S."/>
        </authorList>
    </citation>
    <scope>NUCLEOTIDE SEQUENCE [LARGE SCALE GENOMIC DNA]</scope>
    <source>
        <strain evidence="5 6">MD-104</strain>
    </source>
</reference>
<dbReference type="GO" id="GO:0030686">
    <property type="term" value="C:90S preribosome"/>
    <property type="evidence" value="ECO:0007669"/>
    <property type="project" value="TreeGrafter"/>
</dbReference>
<keyword evidence="1 3" id="KW-0853">WD repeat</keyword>
<dbReference type="InterPro" id="IPR036322">
    <property type="entry name" value="WD40_repeat_dom_sf"/>
</dbReference>
<proteinExistence type="predicted"/>
<evidence type="ECO:0000256" key="4">
    <source>
        <dbReference type="SAM" id="MobiDB-lite"/>
    </source>
</evidence>
<dbReference type="PRINTS" id="PR00320">
    <property type="entry name" value="GPROTEINBRPT"/>
</dbReference>
<protein>
    <submittedName>
        <fullName evidence="5">Uncharacterized protein</fullName>
    </submittedName>
</protein>
<dbReference type="Proteomes" id="UP000218811">
    <property type="component" value="Unassembled WGS sequence"/>
</dbReference>
<dbReference type="GO" id="GO:0000472">
    <property type="term" value="P:endonucleolytic cleavage to generate mature 5'-end of SSU-rRNA from (SSU-rRNA, 5.8S rRNA, LSU-rRNA)"/>
    <property type="evidence" value="ECO:0007669"/>
    <property type="project" value="TreeGrafter"/>
</dbReference>
<evidence type="ECO:0000313" key="6">
    <source>
        <dbReference type="Proteomes" id="UP000218811"/>
    </source>
</evidence>
<feature type="region of interest" description="Disordered" evidence="4">
    <location>
        <begin position="396"/>
        <end position="440"/>
    </location>
</feature>
<dbReference type="AlphaFoldDB" id="A0A2H3JBM4"/>
<keyword evidence="6" id="KW-1185">Reference proteome</keyword>
<feature type="compositionally biased region" description="Basic and acidic residues" evidence="4">
    <location>
        <begin position="406"/>
        <end position="440"/>
    </location>
</feature>
<sequence length="440" mass="48206">MSPVDQAPLHLHQSKLLGHPAPAPESCLKRLVPIAAQSPLQQRSWRLSDSDLNPPLALSVCGPEIDDAVNGCLPPRRSQSGRVLVCAGKLARRRAATVTATIFISHSTRTLFLLYVLNPHGESDAGDLFSLVWCPTLQTLYFGCQDTSLQWYTFPLQCTTPAAMLITDSPSSSGSSTPARRAVLQVPPNNVIYSAHYGYTYCMALVPSTREGSSDPLFGTTEGGERQGLQLVTGSGDETVKLWQLAPGNPIPILAHTFECCMGTVLTLAVRDETVYAECPDGHVKVWDLETRTFLRSLIVVENIFSLNASFQSICVLRRRRTHGGIILSSIVTALPSLPSPDADDNTRDGHDTGEVRFALITGANDDNIKLWEVEPSKSRGSGSLSAITGADVKLGKLGSGEQEQEQQKQKQQKQKEQEQKQDKNKNKDKYKEEQEKVLW</sequence>
<dbReference type="PANTHER" id="PTHR19854">
    <property type="entry name" value="TRANSDUCIN BETA-LIKE 3"/>
    <property type="match status" value="1"/>
</dbReference>
<dbReference type="Gene3D" id="2.130.10.10">
    <property type="entry name" value="YVTN repeat-like/Quinoprotein amine dehydrogenase"/>
    <property type="match status" value="1"/>
</dbReference>
<dbReference type="InterPro" id="IPR020472">
    <property type="entry name" value="WD40_PAC1"/>
</dbReference>
<dbReference type="GO" id="GO:0034511">
    <property type="term" value="F:U3 snoRNA binding"/>
    <property type="evidence" value="ECO:0007669"/>
    <property type="project" value="TreeGrafter"/>
</dbReference>
<dbReference type="PROSITE" id="PS50082">
    <property type="entry name" value="WD_REPEATS_2"/>
    <property type="match status" value="2"/>
</dbReference>
<keyword evidence="2" id="KW-0677">Repeat</keyword>
<evidence type="ECO:0000256" key="2">
    <source>
        <dbReference type="ARBA" id="ARBA00022737"/>
    </source>
</evidence>
<dbReference type="SUPFAM" id="SSF50978">
    <property type="entry name" value="WD40 repeat-like"/>
    <property type="match status" value="1"/>
</dbReference>
<dbReference type="PANTHER" id="PTHR19854:SF15">
    <property type="entry name" value="TRANSDUCIN BETA-LIKE PROTEIN 3"/>
    <property type="match status" value="1"/>
</dbReference>
<dbReference type="InterPro" id="IPR015943">
    <property type="entry name" value="WD40/YVTN_repeat-like_dom_sf"/>
</dbReference>
<feature type="repeat" description="WD" evidence="3">
    <location>
        <begin position="360"/>
        <end position="382"/>
    </location>
</feature>